<dbReference type="Gene3D" id="3.40.190.290">
    <property type="match status" value="1"/>
</dbReference>
<reference evidence="1" key="1">
    <citation type="submission" date="2022-03" db="EMBL/GenBank/DDBJ databases">
        <authorList>
            <person name="Brunel B."/>
        </authorList>
    </citation>
    <scope>NUCLEOTIDE SEQUENCE</scope>
    <source>
        <strain evidence="1">STM4922sample</strain>
    </source>
</reference>
<protein>
    <submittedName>
        <fullName evidence="1">LysR family substrate binding domain-containing protein YagP</fullName>
    </submittedName>
</protein>
<evidence type="ECO:0000313" key="2">
    <source>
        <dbReference type="Proteomes" id="UP001152604"/>
    </source>
</evidence>
<accession>A0ABN8JZY3</accession>
<evidence type="ECO:0000313" key="1">
    <source>
        <dbReference type="EMBL" id="CAH2402748.1"/>
    </source>
</evidence>
<proteinExistence type="predicted"/>
<dbReference type="EMBL" id="CAKXZS010000024">
    <property type="protein sequence ID" value="CAH2402748.1"/>
    <property type="molecule type" value="Genomic_DNA"/>
</dbReference>
<keyword evidence="2" id="KW-1185">Reference proteome</keyword>
<comment type="caution">
    <text evidence="1">The sequence shown here is derived from an EMBL/GenBank/DDBJ whole genome shotgun (WGS) entry which is preliminary data.</text>
</comment>
<gene>
    <name evidence="1" type="ORF">MES4922_300032</name>
</gene>
<organism evidence="1 2">
    <name type="scientific">Mesorhizobium ventifaucium</name>
    <dbReference type="NCBI Taxonomy" id="666020"/>
    <lineage>
        <taxon>Bacteria</taxon>
        <taxon>Pseudomonadati</taxon>
        <taxon>Pseudomonadota</taxon>
        <taxon>Alphaproteobacteria</taxon>
        <taxon>Hyphomicrobiales</taxon>
        <taxon>Phyllobacteriaceae</taxon>
        <taxon>Mesorhizobium</taxon>
    </lineage>
</organism>
<dbReference type="Proteomes" id="UP001152604">
    <property type="component" value="Unassembled WGS sequence"/>
</dbReference>
<sequence length="46" mass="5688">MERKELIPALEDYCPFFAGFYLYYPSRRNVAPKLRALVEHVRWRER</sequence>
<name>A0ABN8JZY3_9HYPH</name>